<dbReference type="GO" id="GO:0016787">
    <property type="term" value="F:hydrolase activity"/>
    <property type="evidence" value="ECO:0007669"/>
    <property type="project" value="UniProtKB-KW"/>
</dbReference>
<comment type="caution">
    <text evidence="2">The sequence shown here is derived from an EMBL/GenBank/DDBJ whole genome shotgun (WGS) entry which is preliminary data.</text>
</comment>
<name>A0A969PRG4_9BACI</name>
<protein>
    <submittedName>
        <fullName evidence="2">Alpha/beta hydrolase</fullName>
    </submittedName>
</protein>
<organism evidence="2 3">
    <name type="scientific">Alkalicoccus luteus</name>
    <dbReference type="NCBI Taxonomy" id="1237094"/>
    <lineage>
        <taxon>Bacteria</taxon>
        <taxon>Bacillati</taxon>
        <taxon>Bacillota</taxon>
        <taxon>Bacilli</taxon>
        <taxon>Bacillales</taxon>
        <taxon>Bacillaceae</taxon>
        <taxon>Alkalicoccus</taxon>
    </lineage>
</organism>
<accession>A0A969PRG4</accession>
<evidence type="ECO:0000313" key="3">
    <source>
        <dbReference type="Proteomes" id="UP000752012"/>
    </source>
</evidence>
<dbReference type="PANTHER" id="PTHR43689:SF8">
    <property type="entry name" value="ALPHA_BETA-HYDROLASES SUPERFAMILY PROTEIN"/>
    <property type="match status" value="1"/>
</dbReference>
<keyword evidence="3" id="KW-1185">Reference proteome</keyword>
<gene>
    <name evidence="2" type="ORF">HCN83_15845</name>
</gene>
<sequence length="140" mass="15934">MSTYENAFRGIPGYIHEAMVSAYVQDAMYTPMPADTLKGTITPWLKETGQAAFYRQIAQADQRYTDEIEPLYESMTVPTLIIWGAEDEWIPIGKGRELRRKIPHADFRSIPNAGHLVQEDQPATLLAYLARYLIDNENAI</sequence>
<dbReference type="RefSeq" id="WP_168009097.1">
    <property type="nucleotide sequence ID" value="NZ_JAATHJ010000037.1"/>
</dbReference>
<dbReference type="Proteomes" id="UP000752012">
    <property type="component" value="Unassembled WGS sequence"/>
</dbReference>
<reference evidence="2 3" key="1">
    <citation type="submission" date="2020-03" db="EMBL/GenBank/DDBJ databases">
        <title>Assessment of the enzymatic potential of alkaline-tolerant lipase obtained from Bacillus luteus H11 (technogenic soil) for the bioremediation of saline soils contaminated with petroleum substances.</title>
        <authorList>
            <person name="Kalwasinska A."/>
        </authorList>
    </citation>
    <scope>NUCLEOTIDE SEQUENCE [LARGE SCALE GENOMIC DNA]</scope>
    <source>
        <strain evidence="2 3">H11</strain>
    </source>
</reference>
<dbReference type="PANTHER" id="PTHR43689">
    <property type="entry name" value="HYDROLASE"/>
    <property type="match status" value="1"/>
</dbReference>
<dbReference type="Pfam" id="PF00561">
    <property type="entry name" value="Abhydrolase_1"/>
    <property type="match status" value="1"/>
</dbReference>
<feature type="domain" description="AB hydrolase-1" evidence="1">
    <location>
        <begin position="50"/>
        <end position="121"/>
    </location>
</feature>
<evidence type="ECO:0000313" key="2">
    <source>
        <dbReference type="EMBL" id="NJP39042.1"/>
    </source>
</evidence>
<dbReference type="EMBL" id="JAATHJ010000037">
    <property type="protein sequence ID" value="NJP39042.1"/>
    <property type="molecule type" value="Genomic_DNA"/>
</dbReference>
<dbReference type="InterPro" id="IPR029058">
    <property type="entry name" value="AB_hydrolase_fold"/>
</dbReference>
<evidence type="ECO:0000259" key="1">
    <source>
        <dbReference type="Pfam" id="PF00561"/>
    </source>
</evidence>
<proteinExistence type="predicted"/>
<dbReference type="SUPFAM" id="SSF53474">
    <property type="entry name" value="alpha/beta-Hydrolases"/>
    <property type="match status" value="1"/>
</dbReference>
<dbReference type="InterPro" id="IPR000073">
    <property type="entry name" value="AB_hydrolase_1"/>
</dbReference>
<dbReference type="AlphaFoldDB" id="A0A969PRG4"/>
<dbReference type="Gene3D" id="3.40.50.1820">
    <property type="entry name" value="alpha/beta hydrolase"/>
    <property type="match status" value="1"/>
</dbReference>
<keyword evidence="2" id="KW-0378">Hydrolase</keyword>